<evidence type="ECO:0000313" key="2">
    <source>
        <dbReference type="EMBL" id="CAL1295386.1"/>
    </source>
</evidence>
<dbReference type="AlphaFoldDB" id="A0AAV2BHU7"/>
<comment type="caution">
    <text evidence="2">The sequence shown here is derived from an EMBL/GenBank/DDBJ whole genome shotgun (WGS) entry which is preliminary data.</text>
</comment>
<feature type="non-terminal residue" evidence="2">
    <location>
        <position position="247"/>
    </location>
</feature>
<evidence type="ECO:0000259" key="1">
    <source>
        <dbReference type="Pfam" id="PF01593"/>
    </source>
</evidence>
<evidence type="ECO:0000313" key="3">
    <source>
        <dbReference type="Proteomes" id="UP001497382"/>
    </source>
</evidence>
<name>A0AAV2BHU7_9ARAC</name>
<feature type="domain" description="Amine oxidase" evidence="1">
    <location>
        <begin position="104"/>
        <end position="216"/>
    </location>
</feature>
<dbReference type="PANTHER" id="PTHR23357:SF1">
    <property type="entry name" value="RENALASE"/>
    <property type="match status" value="1"/>
</dbReference>
<reference evidence="2 3" key="1">
    <citation type="submission" date="2024-04" db="EMBL/GenBank/DDBJ databases">
        <authorList>
            <person name="Rising A."/>
            <person name="Reimegard J."/>
            <person name="Sonavane S."/>
            <person name="Akerstrom W."/>
            <person name="Nylinder S."/>
            <person name="Hedman E."/>
            <person name="Kallberg Y."/>
        </authorList>
    </citation>
    <scope>NUCLEOTIDE SEQUENCE [LARGE SCALE GENOMIC DNA]</scope>
</reference>
<sequence>MSFEKNIATNILIVGGGITGSVAASLIKNEAVVNIEIWERMDQIGGRYQTYRSSSTPKCSVDCGAQYVSVSLEFIRSQAKFYDELLEKELLMPLGQKIENFRKLSETKTLFVAPGGTDSLVGHFLKKADCSVHLQHEVTEINLKEEERTWEVKATNGIVKSFDVVILTIPVPEVLKLGGNFLGISQDDDVKVAMEQVKYLPRIAVALIYDEPVKYLEDLPTTMKYFPDDDILHFMSVDNKKRGKQLC</sequence>
<dbReference type="Proteomes" id="UP001497382">
    <property type="component" value="Unassembled WGS sequence"/>
</dbReference>
<dbReference type="InterPro" id="IPR002937">
    <property type="entry name" value="Amino_oxidase"/>
</dbReference>
<protein>
    <recommendedName>
        <fullName evidence="1">Amine oxidase domain-containing protein</fullName>
    </recommendedName>
</protein>
<dbReference type="SUPFAM" id="SSF51905">
    <property type="entry name" value="FAD/NAD(P)-binding domain"/>
    <property type="match status" value="1"/>
</dbReference>
<gene>
    <name evidence="2" type="ORF">LARSCL_LOCUS19251</name>
</gene>
<accession>A0AAV2BHU7</accession>
<dbReference type="InterPro" id="IPR036188">
    <property type="entry name" value="FAD/NAD-bd_sf"/>
</dbReference>
<keyword evidence="3" id="KW-1185">Reference proteome</keyword>
<dbReference type="Pfam" id="PF13450">
    <property type="entry name" value="NAD_binding_8"/>
    <property type="match status" value="1"/>
</dbReference>
<proteinExistence type="predicted"/>
<dbReference type="PANTHER" id="PTHR23357">
    <property type="entry name" value="RENALASE"/>
    <property type="match status" value="1"/>
</dbReference>
<dbReference type="GO" id="GO:0016651">
    <property type="term" value="F:oxidoreductase activity, acting on NAD(P)H"/>
    <property type="evidence" value="ECO:0007669"/>
    <property type="project" value="InterPro"/>
</dbReference>
<dbReference type="InterPro" id="IPR040174">
    <property type="entry name" value="RNLS"/>
</dbReference>
<organism evidence="2 3">
    <name type="scientific">Larinioides sclopetarius</name>
    <dbReference type="NCBI Taxonomy" id="280406"/>
    <lineage>
        <taxon>Eukaryota</taxon>
        <taxon>Metazoa</taxon>
        <taxon>Ecdysozoa</taxon>
        <taxon>Arthropoda</taxon>
        <taxon>Chelicerata</taxon>
        <taxon>Arachnida</taxon>
        <taxon>Araneae</taxon>
        <taxon>Araneomorphae</taxon>
        <taxon>Entelegynae</taxon>
        <taxon>Araneoidea</taxon>
        <taxon>Araneidae</taxon>
        <taxon>Larinioides</taxon>
    </lineage>
</organism>
<dbReference type="Pfam" id="PF01593">
    <property type="entry name" value="Amino_oxidase"/>
    <property type="match status" value="1"/>
</dbReference>
<dbReference type="GO" id="GO:0005576">
    <property type="term" value="C:extracellular region"/>
    <property type="evidence" value="ECO:0007669"/>
    <property type="project" value="TreeGrafter"/>
</dbReference>
<dbReference type="Gene3D" id="3.50.50.60">
    <property type="entry name" value="FAD/NAD(P)-binding domain"/>
    <property type="match status" value="2"/>
</dbReference>
<dbReference type="EMBL" id="CAXIEN010000369">
    <property type="protein sequence ID" value="CAL1295386.1"/>
    <property type="molecule type" value="Genomic_DNA"/>
</dbReference>